<evidence type="ECO:0000313" key="3">
    <source>
        <dbReference type="Proteomes" id="UP000299102"/>
    </source>
</evidence>
<evidence type="ECO:0000313" key="2">
    <source>
        <dbReference type="EMBL" id="GBP41152.1"/>
    </source>
</evidence>
<dbReference type="Proteomes" id="UP000299102">
    <property type="component" value="Unassembled WGS sequence"/>
</dbReference>
<dbReference type="AlphaFoldDB" id="A0A4C1VRY3"/>
<gene>
    <name evidence="2" type="ORF">EVAR_31277_1</name>
</gene>
<name>A0A4C1VRY3_EUMVA</name>
<organism evidence="2 3">
    <name type="scientific">Eumeta variegata</name>
    <name type="common">Bagworm moth</name>
    <name type="synonym">Eumeta japonica</name>
    <dbReference type="NCBI Taxonomy" id="151549"/>
    <lineage>
        <taxon>Eukaryota</taxon>
        <taxon>Metazoa</taxon>
        <taxon>Ecdysozoa</taxon>
        <taxon>Arthropoda</taxon>
        <taxon>Hexapoda</taxon>
        <taxon>Insecta</taxon>
        <taxon>Pterygota</taxon>
        <taxon>Neoptera</taxon>
        <taxon>Endopterygota</taxon>
        <taxon>Lepidoptera</taxon>
        <taxon>Glossata</taxon>
        <taxon>Ditrysia</taxon>
        <taxon>Tineoidea</taxon>
        <taxon>Psychidae</taxon>
        <taxon>Oiketicinae</taxon>
        <taxon>Eumeta</taxon>
    </lineage>
</organism>
<comment type="caution">
    <text evidence="2">The sequence shown here is derived from an EMBL/GenBank/DDBJ whole genome shotgun (WGS) entry which is preliminary data.</text>
</comment>
<accession>A0A4C1VRY3</accession>
<proteinExistence type="predicted"/>
<dbReference type="EMBL" id="BGZK01000394">
    <property type="protein sequence ID" value="GBP41152.1"/>
    <property type="molecule type" value="Genomic_DNA"/>
</dbReference>
<feature type="region of interest" description="Disordered" evidence="1">
    <location>
        <begin position="72"/>
        <end position="99"/>
    </location>
</feature>
<evidence type="ECO:0000256" key="1">
    <source>
        <dbReference type="SAM" id="MobiDB-lite"/>
    </source>
</evidence>
<reference evidence="2 3" key="1">
    <citation type="journal article" date="2019" name="Commun. Biol.">
        <title>The bagworm genome reveals a unique fibroin gene that provides high tensile strength.</title>
        <authorList>
            <person name="Kono N."/>
            <person name="Nakamura H."/>
            <person name="Ohtoshi R."/>
            <person name="Tomita M."/>
            <person name="Numata K."/>
            <person name="Arakawa K."/>
        </authorList>
    </citation>
    <scope>NUCLEOTIDE SEQUENCE [LARGE SCALE GENOMIC DNA]</scope>
</reference>
<protein>
    <submittedName>
        <fullName evidence="2">Uncharacterized protein</fullName>
    </submittedName>
</protein>
<sequence length="99" mass="11382">MKSCPASKQLDGRIKKRLPLEFLRVIIKGLERQTDGRMDEWTDGQQSDPIRDLFFLLSRFLRNHIQKSVVNADKCGDTDSPTSDAPRWTGEGLREHMPV</sequence>
<keyword evidence="3" id="KW-1185">Reference proteome</keyword>